<dbReference type="RefSeq" id="WP_007188078.1">
    <property type="nucleotide sequence ID" value="NZ_AOLS01000016.1"/>
</dbReference>
<dbReference type="AlphaFoldDB" id="M0KVE9"/>
<dbReference type="Proteomes" id="UP000011687">
    <property type="component" value="Unassembled WGS sequence"/>
</dbReference>
<protein>
    <submittedName>
        <fullName evidence="1">Uncharacterized protein</fullName>
    </submittedName>
</protein>
<evidence type="ECO:0000313" key="2">
    <source>
        <dbReference type="Proteomes" id="UP000011687"/>
    </source>
</evidence>
<evidence type="ECO:0000313" key="1">
    <source>
        <dbReference type="EMBL" id="EMA24888.1"/>
    </source>
</evidence>
<organism evidence="1 2">
    <name type="scientific">Haloarcula marismortui ATCC 33799</name>
    <dbReference type="NCBI Taxonomy" id="662475"/>
    <lineage>
        <taxon>Archaea</taxon>
        <taxon>Methanobacteriati</taxon>
        <taxon>Methanobacteriota</taxon>
        <taxon>Stenosarchaea group</taxon>
        <taxon>Halobacteria</taxon>
        <taxon>Halobacteriales</taxon>
        <taxon>Haloarculaceae</taxon>
        <taxon>Haloarcula</taxon>
    </lineage>
</organism>
<reference evidence="1 2" key="1">
    <citation type="journal article" date="2014" name="PLoS Genet.">
        <title>Phylogenetically driven sequencing of extremely halophilic archaea reveals strategies for static and dynamic osmo-response.</title>
        <authorList>
            <person name="Becker E.A."/>
            <person name="Seitzer P.M."/>
            <person name="Tritt A."/>
            <person name="Larsen D."/>
            <person name="Krusor M."/>
            <person name="Yao A.I."/>
            <person name="Wu D."/>
            <person name="Madern D."/>
            <person name="Eisen J.A."/>
            <person name="Darling A.E."/>
            <person name="Facciotti M.T."/>
        </authorList>
    </citation>
    <scope>NUCLEOTIDE SEQUENCE [LARGE SCALE GENOMIC DNA]</scope>
    <source>
        <strain evidence="1 2">ATCC 33799</strain>
    </source>
</reference>
<gene>
    <name evidence="1" type="ORF">C435_03308</name>
</gene>
<dbReference type="EMBL" id="AOLS01000016">
    <property type="protein sequence ID" value="EMA24888.1"/>
    <property type="molecule type" value="Genomic_DNA"/>
</dbReference>
<keyword evidence="2" id="KW-1185">Reference proteome</keyword>
<proteinExistence type="predicted"/>
<accession>M0KVE9</accession>
<comment type="caution">
    <text evidence="1">The sequence shown here is derived from an EMBL/GenBank/DDBJ whole genome shotgun (WGS) entry which is preliminary data.</text>
</comment>
<name>M0KVE9_9EURY</name>
<dbReference type="PATRIC" id="fig|662475.6.peg.643"/>
<sequence>MSTDNVVIQTPDGETDEYNGVLFAEKGINPESGTEGIALQCRAEDRETPKAVFVDKGEVIAVYGEVSRERLSETFLECVDPEAVAE</sequence>